<reference evidence="9 10" key="1">
    <citation type="submission" date="2015-09" db="EMBL/GenBank/DDBJ databases">
        <title>Aphanizomenon flos-aquae WA102.</title>
        <authorList>
            <person name="Driscoll C."/>
        </authorList>
    </citation>
    <scope>NUCLEOTIDE SEQUENCE [LARGE SCALE GENOMIC DNA]</scope>
    <source>
        <strain evidence="9">WA102</strain>
    </source>
</reference>
<dbReference type="GO" id="GO:0005886">
    <property type="term" value="C:plasma membrane"/>
    <property type="evidence" value="ECO:0007669"/>
    <property type="project" value="UniProtKB-SubCell"/>
</dbReference>
<dbReference type="PANTHER" id="PTHR36838:SF1">
    <property type="entry name" value="SLR1864 PROTEIN"/>
    <property type="match status" value="1"/>
</dbReference>
<dbReference type="EMBL" id="LJOW01000362">
    <property type="protein sequence ID" value="OBQ35675.1"/>
    <property type="molecule type" value="Genomic_DNA"/>
</dbReference>
<accession>A0A1B7WEY4</accession>
<sequence length="74" mass="8234">MILTPLVVGTGLMFFGVTREPRMALVLQMAMPPAFSTLVIAQAYNLDRDLTVTTLAIGVFALLFTIPMWLWLFS</sequence>
<keyword evidence="6 8" id="KW-1133">Transmembrane helix</keyword>
<evidence type="ECO:0000313" key="10">
    <source>
        <dbReference type="Proteomes" id="UP000092093"/>
    </source>
</evidence>
<keyword evidence="3" id="KW-0813">Transport</keyword>
<evidence type="ECO:0000256" key="8">
    <source>
        <dbReference type="SAM" id="Phobius"/>
    </source>
</evidence>
<comment type="caution">
    <text evidence="9">The sequence shown here is derived from an EMBL/GenBank/DDBJ whole genome shotgun (WGS) entry which is preliminary data.</text>
</comment>
<comment type="subcellular location">
    <subcellularLocation>
        <location evidence="1">Cell membrane</location>
        <topology evidence="1">Multi-pass membrane protein</topology>
    </subcellularLocation>
</comment>
<comment type="similarity">
    <text evidence="2">Belongs to the auxin efflux carrier (TC 2.A.69) family.</text>
</comment>
<dbReference type="PANTHER" id="PTHR36838">
    <property type="entry name" value="AUXIN EFFLUX CARRIER FAMILY PROTEIN"/>
    <property type="match status" value="1"/>
</dbReference>
<gene>
    <name evidence="9" type="ORF">AN484_26130</name>
</gene>
<dbReference type="PATRIC" id="fig|1710896.3.peg.3850"/>
<evidence type="ECO:0000313" key="9">
    <source>
        <dbReference type="EMBL" id="OBQ35675.1"/>
    </source>
</evidence>
<organism evidence="9 10">
    <name type="scientific">Aphanizomenon flos-aquae WA102</name>
    <dbReference type="NCBI Taxonomy" id="1710896"/>
    <lineage>
        <taxon>Bacteria</taxon>
        <taxon>Bacillati</taxon>
        <taxon>Cyanobacteriota</taxon>
        <taxon>Cyanophyceae</taxon>
        <taxon>Nostocales</taxon>
        <taxon>Aphanizomenonaceae</taxon>
        <taxon>Aphanizomenon</taxon>
    </lineage>
</organism>
<protein>
    <recommendedName>
        <fullName evidence="11">Transporter</fullName>
    </recommendedName>
</protein>
<dbReference type="InterPro" id="IPR004776">
    <property type="entry name" value="Mem_transp_PIN-like"/>
</dbReference>
<evidence type="ECO:0000256" key="3">
    <source>
        <dbReference type="ARBA" id="ARBA00022448"/>
    </source>
</evidence>
<dbReference type="InterPro" id="IPR038770">
    <property type="entry name" value="Na+/solute_symporter_sf"/>
</dbReference>
<keyword evidence="5 8" id="KW-0812">Transmembrane</keyword>
<evidence type="ECO:0000256" key="7">
    <source>
        <dbReference type="ARBA" id="ARBA00023136"/>
    </source>
</evidence>
<dbReference type="Gene3D" id="1.20.1530.20">
    <property type="match status" value="1"/>
</dbReference>
<keyword evidence="7 8" id="KW-0472">Membrane</keyword>
<evidence type="ECO:0000256" key="4">
    <source>
        <dbReference type="ARBA" id="ARBA00022475"/>
    </source>
</evidence>
<dbReference type="Proteomes" id="UP000092093">
    <property type="component" value="Unassembled WGS sequence"/>
</dbReference>
<evidence type="ECO:0000256" key="1">
    <source>
        <dbReference type="ARBA" id="ARBA00004651"/>
    </source>
</evidence>
<proteinExistence type="inferred from homology"/>
<dbReference type="AlphaFoldDB" id="A0A1B7WEY4"/>
<feature type="transmembrane region" description="Helical" evidence="8">
    <location>
        <begin position="23"/>
        <end position="44"/>
    </location>
</feature>
<keyword evidence="4" id="KW-1003">Cell membrane</keyword>
<dbReference type="GO" id="GO:0055085">
    <property type="term" value="P:transmembrane transport"/>
    <property type="evidence" value="ECO:0007669"/>
    <property type="project" value="InterPro"/>
</dbReference>
<evidence type="ECO:0000256" key="2">
    <source>
        <dbReference type="ARBA" id="ARBA00010145"/>
    </source>
</evidence>
<evidence type="ECO:0000256" key="5">
    <source>
        <dbReference type="ARBA" id="ARBA00022692"/>
    </source>
</evidence>
<evidence type="ECO:0008006" key="11">
    <source>
        <dbReference type="Google" id="ProtNLM"/>
    </source>
</evidence>
<feature type="transmembrane region" description="Helical" evidence="8">
    <location>
        <begin position="50"/>
        <end position="73"/>
    </location>
</feature>
<evidence type="ECO:0000256" key="6">
    <source>
        <dbReference type="ARBA" id="ARBA00022989"/>
    </source>
</evidence>
<dbReference type="Pfam" id="PF03547">
    <property type="entry name" value="Mem_trans"/>
    <property type="match status" value="1"/>
</dbReference>
<name>A0A1B7WEY4_APHFL</name>